<evidence type="ECO:0000313" key="1">
    <source>
        <dbReference type="EMBL" id="CAB4139633.1"/>
    </source>
</evidence>
<organism evidence="1">
    <name type="scientific">uncultured Caudovirales phage</name>
    <dbReference type="NCBI Taxonomy" id="2100421"/>
    <lineage>
        <taxon>Viruses</taxon>
        <taxon>Duplodnaviria</taxon>
        <taxon>Heunggongvirae</taxon>
        <taxon>Uroviricota</taxon>
        <taxon>Caudoviricetes</taxon>
        <taxon>Peduoviridae</taxon>
        <taxon>Maltschvirus</taxon>
        <taxon>Maltschvirus maltsch</taxon>
    </lineage>
</organism>
<reference evidence="1" key="1">
    <citation type="submission" date="2020-04" db="EMBL/GenBank/DDBJ databases">
        <authorList>
            <person name="Chiriac C."/>
            <person name="Salcher M."/>
            <person name="Ghai R."/>
            <person name="Kavagutti S V."/>
        </authorList>
    </citation>
    <scope>NUCLEOTIDE SEQUENCE</scope>
</reference>
<sequence length="165" mass="18556">MTILNRTGVTRRNHLTVGMMRARAARRVNPAHLYREGYIGGFTGATRLDDEGLRQWVTSRGGRWDSRMAEAMGTLYAHARLMGAQDATEYPDATPERLAKVANSMWPAKTLFPRAMEAKRRAVLGSFKRMADDDSLANEIERDLDARLGEPTDWASAPDLVGKWY</sequence>
<proteinExistence type="predicted"/>
<dbReference type="EMBL" id="LR796356">
    <property type="protein sequence ID" value="CAB4139633.1"/>
    <property type="molecule type" value="Genomic_DNA"/>
</dbReference>
<accession>A0A6J5M275</accession>
<gene>
    <name evidence="1" type="ORF">UFOVP347_48</name>
</gene>
<protein>
    <submittedName>
        <fullName evidence="1">Uncharacterized protein</fullName>
    </submittedName>
</protein>
<name>A0A6J5M275_9CAUD</name>